<comment type="similarity">
    <text evidence="8">Belongs to the protein kinase superfamily. Ser/Thr protein kinase family. GCN2 subfamily.</text>
</comment>
<organism evidence="13">
    <name type="scientific">Medioppia subpectinata</name>
    <dbReference type="NCBI Taxonomy" id="1979941"/>
    <lineage>
        <taxon>Eukaryota</taxon>
        <taxon>Metazoa</taxon>
        <taxon>Ecdysozoa</taxon>
        <taxon>Arthropoda</taxon>
        <taxon>Chelicerata</taxon>
        <taxon>Arachnida</taxon>
        <taxon>Acari</taxon>
        <taxon>Acariformes</taxon>
        <taxon>Sarcoptiformes</taxon>
        <taxon>Oribatida</taxon>
        <taxon>Brachypylina</taxon>
        <taxon>Oppioidea</taxon>
        <taxon>Oppiidae</taxon>
        <taxon>Medioppia</taxon>
    </lineage>
</organism>
<dbReference type="EMBL" id="OC856090">
    <property type="protein sequence ID" value="CAD7623185.1"/>
    <property type="molecule type" value="Genomic_DNA"/>
</dbReference>
<evidence type="ECO:0000256" key="4">
    <source>
        <dbReference type="ARBA" id="ARBA00022741"/>
    </source>
</evidence>
<keyword evidence="6 11" id="KW-0067">ATP-binding</keyword>
<evidence type="ECO:0000256" key="11">
    <source>
        <dbReference type="PROSITE-ProRule" id="PRU10141"/>
    </source>
</evidence>
<feature type="binding site" evidence="11">
    <location>
        <position position="38"/>
    </location>
    <ligand>
        <name>ATP</name>
        <dbReference type="ChEBI" id="CHEBI:30616"/>
    </ligand>
</feature>
<evidence type="ECO:0000256" key="8">
    <source>
        <dbReference type="ARBA" id="ARBA00037982"/>
    </source>
</evidence>
<sequence>MLSKYDRKFIEMSAIGSGGFGTVFKVRQRLDHKIYAVKRVLFEDFSEEKKIQIHREVDNLVKLDSEFVVKYYNSWLESNHLYIQMQFCSQSLKFLLKDKPIVFGRQQENPMNIFEYFISCEIFKEILECVQYLHESVPPVIHRDLKPDNIVIKHNIKSNRFIKLCDFGLAVDHNITSSTSSRCEHSIVGTRKYMAPEVYSGIYSQKADIYSLHVIGQELFGIDVQDSQSSETNEHFLKLPLKCMYRTLVAMMSTPISSDRPECWEVLAKHNEWSIDKSVIIVRCGSYHTLALTGDGRVLKQPTLTPYKRETKIKTNHKTKSANKDNIIEGDCINHNSSNDFYNTKFIEMSAIGSGSFGTVFKVKHRLDNKIYAVKRVHFGDFSEEKKSRILKEVKSLAKLDSEFVVKYYDSWLESNHLYIQMQFCPQSLRTLLEGKATVFERQPEDQMNSVFEYFISCEIFKEILECVQYLHESDPPVIHRDLKPDNILINPNIRSNRFIKLCDFGLATDHNIDRHTSSRYDHSVVGTIKYMSPEVHLGKQYNHKSDIYSLYVIGEELFGIDLQASETLDANESVFKSSIQRLYQTLLAMMSTPFWRQRPECREVLVKHNEWSIDKTVVTNHKDFNSPEISVKPKISLKPGDSSHNTC</sequence>
<evidence type="ECO:0000256" key="2">
    <source>
        <dbReference type="ARBA" id="ARBA00022527"/>
    </source>
</evidence>
<evidence type="ECO:0000256" key="3">
    <source>
        <dbReference type="ARBA" id="ARBA00022679"/>
    </source>
</evidence>
<keyword evidence="7" id="KW-0652">Protein synthesis inhibitor</keyword>
<dbReference type="InterPro" id="IPR050339">
    <property type="entry name" value="CC_SR_Kinase"/>
</dbReference>
<dbReference type="PANTHER" id="PTHR11042">
    <property type="entry name" value="EUKARYOTIC TRANSLATION INITIATION FACTOR 2-ALPHA KINASE EIF2-ALPHA KINASE -RELATED"/>
    <property type="match status" value="1"/>
</dbReference>
<dbReference type="Gene3D" id="1.10.510.10">
    <property type="entry name" value="Transferase(Phosphotransferase) domain 1"/>
    <property type="match status" value="2"/>
</dbReference>
<dbReference type="Pfam" id="PF00069">
    <property type="entry name" value="Pkinase"/>
    <property type="match status" value="2"/>
</dbReference>
<evidence type="ECO:0000256" key="7">
    <source>
        <dbReference type="ARBA" id="ARBA00023193"/>
    </source>
</evidence>
<evidence type="ECO:0000259" key="12">
    <source>
        <dbReference type="PROSITE" id="PS50011"/>
    </source>
</evidence>
<keyword evidence="3" id="KW-0808">Transferase</keyword>
<dbReference type="GO" id="GO:0017148">
    <property type="term" value="P:negative regulation of translation"/>
    <property type="evidence" value="ECO:0007669"/>
    <property type="project" value="UniProtKB-KW"/>
</dbReference>
<evidence type="ECO:0000256" key="10">
    <source>
        <dbReference type="ARBA" id="ARBA00048977"/>
    </source>
</evidence>
<feature type="domain" description="Protein kinase" evidence="12">
    <location>
        <begin position="346"/>
        <end position="613"/>
    </location>
</feature>
<accession>A0A7R9KHV4</accession>
<dbReference type="PROSITE" id="PS00107">
    <property type="entry name" value="PROTEIN_KINASE_ATP"/>
    <property type="match status" value="2"/>
</dbReference>
<dbReference type="GO" id="GO:0005737">
    <property type="term" value="C:cytoplasm"/>
    <property type="evidence" value="ECO:0007669"/>
    <property type="project" value="TreeGrafter"/>
</dbReference>
<dbReference type="Proteomes" id="UP000759131">
    <property type="component" value="Unassembled WGS sequence"/>
</dbReference>
<keyword evidence="5" id="KW-0418">Kinase</keyword>
<reference evidence="13" key="1">
    <citation type="submission" date="2020-11" db="EMBL/GenBank/DDBJ databases">
        <authorList>
            <person name="Tran Van P."/>
        </authorList>
    </citation>
    <scope>NUCLEOTIDE SEQUENCE</scope>
</reference>
<dbReference type="InterPro" id="IPR008271">
    <property type="entry name" value="Ser/Thr_kinase_AS"/>
</dbReference>
<dbReference type="PANTHER" id="PTHR11042:SF160">
    <property type="entry name" value="EUKARYOTIC TRANSLATION INITIATION FACTOR 2-ALPHA KINASE 1"/>
    <property type="match status" value="1"/>
</dbReference>
<dbReference type="GO" id="GO:0005524">
    <property type="term" value="F:ATP binding"/>
    <property type="evidence" value="ECO:0007669"/>
    <property type="project" value="UniProtKB-UniRule"/>
</dbReference>
<name>A0A7R9KHV4_9ACAR</name>
<dbReference type="EC" id="2.7.11.1" evidence="1"/>
<evidence type="ECO:0000256" key="6">
    <source>
        <dbReference type="ARBA" id="ARBA00022840"/>
    </source>
</evidence>
<evidence type="ECO:0000313" key="14">
    <source>
        <dbReference type="Proteomes" id="UP000759131"/>
    </source>
</evidence>
<dbReference type="SMART" id="SM00220">
    <property type="entry name" value="S_TKc"/>
    <property type="match status" value="2"/>
</dbReference>
<dbReference type="GO" id="GO:0005634">
    <property type="term" value="C:nucleus"/>
    <property type="evidence" value="ECO:0007669"/>
    <property type="project" value="TreeGrafter"/>
</dbReference>
<keyword evidence="2" id="KW-0723">Serine/threonine-protein kinase</keyword>
<dbReference type="InterPro" id="IPR017441">
    <property type="entry name" value="Protein_kinase_ATP_BS"/>
</dbReference>
<gene>
    <name evidence="13" type="ORF">OSB1V03_LOCUS3645</name>
</gene>
<comment type="catalytic activity">
    <reaction evidence="10">
        <text>L-seryl-[protein] + ATP = O-phospho-L-seryl-[protein] + ADP + H(+)</text>
        <dbReference type="Rhea" id="RHEA:17989"/>
        <dbReference type="Rhea" id="RHEA-COMP:9863"/>
        <dbReference type="Rhea" id="RHEA-COMP:11604"/>
        <dbReference type="ChEBI" id="CHEBI:15378"/>
        <dbReference type="ChEBI" id="CHEBI:29999"/>
        <dbReference type="ChEBI" id="CHEBI:30616"/>
        <dbReference type="ChEBI" id="CHEBI:83421"/>
        <dbReference type="ChEBI" id="CHEBI:456216"/>
        <dbReference type="EC" id="2.7.11.1"/>
    </reaction>
    <physiologicalReaction direction="left-to-right" evidence="10">
        <dbReference type="Rhea" id="RHEA:17990"/>
    </physiologicalReaction>
</comment>
<dbReference type="InterPro" id="IPR011009">
    <property type="entry name" value="Kinase-like_dom_sf"/>
</dbReference>
<dbReference type="PROSITE" id="PS00108">
    <property type="entry name" value="PROTEIN_KINASE_ST"/>
    <property type="match status" value="2"/>
</dbReference>
<comment type="catalytic activity">
    <reaction evidence="9">
        <text>L-threonyl-[protein] + ATP = O-phospho-L-threonyl-[protein] + ADP + H(+)</text>
        <dbReference type="Rhea" id="RHEA:46608"/>
        <dbReference type="Rhea" id="RHEA-COMP:11060"/>
        <dbReference type="Rhea" id="RHEA-COMP:11605"/>
        <dbReference type="ChEBI" id="CHEBI:15378"/>
        <dbReference type="ChEBI" id="CHEBI:30013"/>
        <dbReference type="ChEBI" id="CHEBI:30616"/>
        <dbReference type="ChEBI" id="CHEBI:61977"/>
        <dbReference type="ChEBI" id="CHEBI:456216"/>
        <dbReference type="EC" id="2.7.11.1"/>
    </reaction>
    <physiologicalReaction direction="left-to-right" evidence="9">
        <dbReference type="Rhea" id="RHEA:46609"/>
    </physiologicalReaction>
</comment>
<evidence type="ECO:0000313" key="13">
    <source>
        <dbReference type="EMBL" id="CAD7623185.1"/>
    </source>
</evidence>
<dbReference type="EMBL" id="CAJPIZ010001515">
    <property type="protein sequence ID" value="CAG2103615.1"/>
    <property type="molecule type" value="Genomic_DNA"/>
</dbReference>
<feature type="binding site" evidence="11">
    <location>
        <position position="375"/>
    </location>
    <ligand>
        <name>ATP</name>
        <dbReference type="ChEBI" id="CHEBI:30616"/>
    </ligand>
</feature>
<keyword evidence="14" id="KW-1185">Reference proteome</keyword>
<dbReference type="Gene3D" id="3.30.200.20">
    <property type="entry name" value="Phosphorylase Kinase, domain 1"/>
    <property type="match status" value="2"/>
</dbReference>
<proteinExistence type="inferred from homology"/>
<dbReference type="SUPFAM" id="SSF56112">
    <property type="entry name" value="Protein kinase-like (PK-like)"/>
    <property type="match status" value="2"/>
</dbReference>
<dbReference type="PROSITE" id="PS50011">
    <property type="entry name" value="PROTEIN_KINASE_DOM"/>
    <property type="match status" value="2"/>
</dbReference>
<evidence type="ECO:0000256" key="9">
    <source>
        <dbReference type="ARBA" id="ARBA00048659"/>
    </source>
</evidence>
<feature type="domain" description="Protein kinase" evidence="12">
    <location>
        <begin position="9"/>
        <end position="274"/>
    </location>
</feature>
<keyword evidence="4 11" id="KW-0547">Nucleotide-binding</keyword>
<evidence type="ECO:0000256" key="1">
    <source>
        <dbReference type="ARBA" id="ARBA00012513"/>
    </source>
</evidence>
<protein>
    <recommendedName>
        <fullName evidence="1">non-specific serine/threonine protein kinase</fullName>
        <ecNumber evidence="1">2.7.11.1</ecNumber>
    </recommendedName>
</protein>
<dbReference type="AlphaFoldDB" id="A0A7R9KHV4"/>
<evidence type="ECO:0000256" key="5">
    <source>
        <dbReference type="ARBA" id="ARBA00022777"/>
    </source>
</evidence>
<dbReference type="GO" id="GO:0004694">
    <property type="term" value="F:eukaryotic translation initiation factor 2alpha kinase activity"/>
    <property type="evidence" value="ECO:0007669"/>
    <property type="project" value="TreeGrafter"/>
</dbReference>
<dbReference type="InterPro" id="IPR000719">
    <property type="entry name" value="Prot_kinase_dom"/>
</dbReference>